<dbReference type="InterPro" id="IPR051609">
    <property type="entry name" value="NmrA/Isoflavone_reductase-like"/>
</dbReference>
<dbReference type="EMBL" id="CAKLPZ010000001">
    <property type="protein sequence ID" value="CAH1000498.1"/>
    <property type="molecule type" value="Genomic_DNA"/>
</dbReference>
<feature type="domain" description="NmrA-like" evidence="3">
    <location>
        <begin position="7"/>
        <end position="228"/>
    </location>
</feature>
<dbReference type="Gene3D" id="3.90.25.10">
    <property type="entry name" value="UDP-galactose 4-epimerase, domain 1"/>
    <property type="match status" value="1"/>
</dbReference>
<sequence>MSLPSPVIVAGATGDLGQRIALALLAQGASVRAIVREGTDPARTAALVSAGAEIRSVDFGDMSSLTEGCRGGSCVVSALSGLREVIITAQTNLLEAAVDAGVPRFIPSDFSIDYTTLPRGTNRNLDLRKEFNGMLNVAPIRSTSILNGMFANLLTGEAPLVVQKFRRVVYWGDADQPLDFTTIADTAAFTARAALDPHTPRYLRIAGDTLSPRELQAAATQAFGEEYKLQWAGNLTALTTLIDLTRIFAPGRKSTYPAWQGMQYMRNMLSGRAKLHDLANERYPDMTWTSVIEVLRRSRTEQLTPAEVTP</sequence>
<evidence type="ECO:0000259" key="3">
    <source>
        <dbReference type="Pfam" id="PF05368"/>
    </source>
</evidence>
<dbReference type="InterPro" id="IPR036291">
    <property type="entry name" value="NAD(P)-bd_dom_sf"/>
</dbReference>
<comment type="caution">
    <text evidence="4">The sequence shown here is derived from an EMBL/GenBank/DDBJ whole genome shotgun (WGS) entry which is preliminary data.</text>
</comment>
<dbReference type="Gene3D" id="3.40.50.720">
    <property type="entry name" value="NAD(P)-binding Rossmann-like Domain"/>
    <property type="match status" value="1"/>
</dbReference>
<gene>
    <name evidence="4" type="ORF">LEM8419_01651</name>
</gene>
<proteinExistence type="predicted"/>
<keyword evidence="5" id="KW-1185">Reference proteome</keyword>
<dbReference type="InterPro" id="IPR008030">
    <property type="entry name" value="NmrA-like"/>
</dbReference>
<accession>A0ABM9B115</accession>
<keyword evidence="2" id="KW-0560">Oxidoreductase</keyword>
<evidence type="ECO:0000313" key="4">
    <source>
        <dbReference type="EMBL" id="CAH1000498.1"/>
    </source>
</evidence>
<reference evidence="4" key="1">
    <citation type="submission" date="2021-12" db="EMBL/GenBank/DDBJ databases">
        <authorList>
            <person name="Rodrigo-Torres L."/>
            <person name="Arahal R. D."/>
            <person name="Lucena T."/>
        </authorList>
    </citation>
    <scope>NUCLEOTIDE SEQUENCE</scope>
    <source>
        <strain evidence="4">CECT 8419</strain>
    </source>
</reference>
<evidence type="ECO:0000256" key="1">
    <source>
        <dbReference type="ARBA" id="ARBA00022857"/>
    </source>
</evidence>
<keyword evidence="1" id="KW-0521">NADP</keyword>
<dbReference type="PANTHER" id="PTHR47706:SF1">
    <property type="entry name" value="CIPA-LIKE, PUTATIVE (AFU_ORTHOLOGUE AFUA_1G12460)-RELATED"/>
    <property type="match status" value="1"/>
</dbReference>
<dbReference type="PANTHER" id="PTHR47706">
    <property type="entry name" value="NMRA-LIKE FAMILY PROTEIN"/>
    <property type="match status" value="1"/>
</dbReference>
<organism evidence="4 5">
    <name type="scientific">Neolewinella maritima</name>
    <dbReference type="NCBI Taxonomy" id="1383882"/>
    <lineage>
        <taxon>Bacteria</taxon>
        <taxon>Pseudomonadati</taxon>
        <taxon>Bacteroidota</taxon>
        <taxon>Saprospiria</taxon>
        <taxon>Saprospirales</taxon>
        <taxon>Lewinellaceae</taxon>
        <taxon>Neolewinella</taxon>
    </lineage>
</organism>
<dbReference type="RefSeq" id="WP_238750548.1">
    <property type="nucleotide sequence ID" value="NZ_CAKLPZ010000001.1"/>
</dbReference>
<evidence type="ECO:0000313" key="5">
    <source>
        <dbReference type="Proteomes" id="UP000837803"/>
    </source>
</evidence>
<dbReference type="Proteomes" id="UP000837803">
    <property type="component" value="Unassembled WGS sequence"/>
</dbReference>
<name>A0ABM9B115_9BACT</name>
<dbReference type="SUPFAM" id="SSF51735">
    <property type="entry name" value="NAD(P)-binding Rossmann-fold domains"/>
    <property type="match status" value="1"/>
</dbReference>
<protein>
    <recommendedName>
        <fullName evidence="3">NmrA-like domain-containing protein</fullName>
    </recommendedName>
</protein>
<evidence type="ECO:0000256" key="2">
    <source>
        <dbReference type="ARBA" id="ARBA00023002"/>
    </source>
</evidence>
<dbReference type="Pfam" id="PF05368">
    <property type="entry name" value="NmrA"/>
    <property type="match status" value="1"/>
</dbReference>